<evidence type="ECO:0000313" key="2">
    <source>
        <dbReference type="Proteomes" id="UP000297258"/>
    </source>
</evidence>
<keyword evidence="2" id="KW-1185">Reference proteome</keyword>
<organism evidence="1 2">
    <name type="scientific">Massilia horti</name>
    <dbReference type="NCBI Taxonomy" id="2562153"/>
    <lineage>
        <taxon>Bacteria</taxon>
        <taxon>Pseudomonadati</taxon>
        <taxon>Pseudomonadota</taxon>
        <taxon>Betaproteobacteria</taxon>
        <taxon>Burkholderiales</taxon>
        <taxon>Oxalobacteraceae</taxon>
        <taxon>Telluria group</taxon>
        <taxon>Massilia</taxon>
    </lineage>
</organism>
<proteinExistence type="predicted"/>
<dbReference type="RefSeq" id="WP_135190394.1">
    <property type="nucleotide sequence ID" value="NZ_SPUM01000094.1"/>
</dbReference>
<accession>A0A4Y9T1A5</accession>
<comment type="caution">
    <text evidence="1">The sequence shown here is derived from an EMBL/GenBank/DDBJ whole genome shotgun (WGS) entry which is preliminary data.</text>
</comment>
<gene>
    <name evidence="1" type="ORF">E4O92_14230</name>
</gene>
<evidence type="ECO:0000313" key="1">
    <source>
        <dbReference type="EMBL" id="TFW31353.1"/>
    </source>
</evidence>
<dbReference type="AlphaFoldDB" id="A0A4Y9T1A5"/>
<sequence>MSSNPITPMYEAMAGGGYLLQRFTLPACNNDFPDNPVLYQKLATAWSQNVDGFTRQAIAGNPWTSSFAAAQNGYYNPLTTTIPGGAAAVDVAWIAFPNRLIQYLGQDQTPANPYHLPKAMLYQLADTGALVNYPIPVTRCPQADWSGELKAYGPYGPRGWLDEYCEFSVARDARGKMVRIDFTCENPEYYQTLWSVSPERVAEVYTAALNFGAPQAQWVSVSVEDLQLVDPVTHKPVIDPQTGRPGYNPLNKWNSGTVAMRANGKFSGGAMHLTATPNTLQTELGLGAGATVQRSSGNLDPQALICCGVFGQNYRNSDPHIGQTINLAVGAGTNISLADPPGLYIQMPSFAQYQLPADPKLPPGASAADCWHIVRGFETLIDPITKTPYPGSFILHAAFQLPLAWVKAGVSFTLEDITIDGTPITCGSQVMETFEVALFGRPIPPKAPTPTQSCAESLPVTKSQAQPLQIMFQPLWDAYYGTKFDTPVHQEMNLASNSSIIPPTLKPGQSRQALALTCSLPSGETALPKEKWPKVLFTLPNGSIDTDINALVVDMVPNIKYAVPGNTYPDFAQLLKLEVSVTPRAAPGVRGVVIVPAGQTVSPAIPPAPAFLVIAQANQQ</sequence>
<dbReference type="OrthoDB" id="226361at2"/>
<dbReference type="Proteomes" id="UP000297258">
    <property type="component" value="Unassembled WGS sequence"/>
</dbReference>
<dbReference type="EMBL" id="SPUM01000094">
    <property type="protein sequence ID" value="TFW31353.1"/>
    <property type="molecule type" value="Genomic_DNA"/>
</dbReference>
<reference evidence="1 2" key="1">
    <citation type="submission" date="2019-03" db="EMBL/GenBank/DDBJ databases">
        <title>Draft genome of Massilia hortus sp. nov., a novel bacterial species of the Oxalobacteraceae family.</title>
        <authorList>
            <person name="Peta V."/>
            <person name="Raths R."/>
            <person name="Bucking H."/>
        </authorList>
    </citation>
    <scope>NUCLEOTIDE SEQUENCE [LARGE SCALE GENOMIC DNA]</scope>
    <source>
        <strain evidence="1 2">ONC3</strain>
    </source>
</reference>
<name>A0A4Y9T1A5_9BURK</name>
<protein>
    <submittedName>
        <fullName evidence="1">Uncharacterized protein</fullName>
    </submittedName>
</protein>